<name>A0A6F8Y8K8_9ACTN</name>
<dbReference type="RefSeq" id="WP_173041866.1">
    <property type="nucleotide sequence ID" value="NZ_AP022870.1"/>
</dbReference>
<keyword evidence="1" id="KW-0805">Transcription regulation</keyword>
<sequence>MSSDAVAAKQGRESPGAAMPLWRPVRGGNAFEITVSRLAQAIKLGLVAEGERLPAERELAEKLQVSRVTLREAIRALREAGYLESRRGRTGGTFVVSRAGTPPVVGRVRSAAGRARPGRKAVVPAASVTPLARRGTAADLAREMGDTLHDALDFRRVVEPGAAGLSASRALAAADRQHLVACLTASRDRDPATRRVADSRLHLAIAGASGSPSLAAAVADVQLTLDRLLAAIPVIKRNLDHSDDQHTRVVDAILAGDPAGARSLMEEHCDGTAELLLGLLT</sequence>
<dbReference type="SUPFAM" id="SSF48008">
    <property type="entry name" value="GntR ligand-binding domain-like"/>
    <property type="match status" value="1"/>
</dbReference>
<dbReference type="Proteomes" id="UP000502508">
    <property type="component" value="Chromosome"/>
</dbReference>
<evidence type="ECO:0000256" key="2">
    <source>
        <dbReference type="ARBA" id="ARBA00023125"/>
    </source>
</evidence>
<dbReference type="CDD" id="cd07377">
    <property type="entry name" value="WHTH_GntR"/>
    <property type="match status" value="1"/>
</dbReference>
<dbReference type="Pfam" id="PF00392">
    <property type="entry name" value="GntR"/>
    <property type="match status" value="1"/>
</dbReference>
<dbReference type="EMBL" id="AP022870">
    <property type="protein sequence ID" value="BCB82291.1"/>
    <property type="molecule type" value="Genomic_DNA"/>
</dbReference>
<keyword evidence="2" id="KW-0238">DNA-binding</keyword>
<dbReference type="Gene3D" id="1.20.120.530">
    <property type="entry name" value="GntR ligand-binding domain-like"/>
    <property type="match status" value="1"/>
</dbReference>
<dbReference type="PANTHER" id="PTHR43537:SF24">
    <property type="entry name" value="GLUCONATE OPERON TRANSCRIPTIONAL REPRESSOR"/>
    <property type="match status" value="1"/>
</dbReference>
<dbReference type="GO" id="GO:0003700">
    <property type="term" value="F:DNA-binding transcription factor activity"/>
    <property type="evidence" value="ECO:0007669"/>
    <property type="project" value="InterPro"/>
</dbReference>
<keyword evidence="7" id="KW-1185">Reference proteome</keyword>
<dbReference type="InterPro" id="IPR036390">
    <property type="entry name" value="WH_DNA-bd_sf"/>
</dbReference>
<evidence type="ECO:0000313" key="7">
    <source>
        <dbReference type="Proteomes" id="UP000502508"/>
    </source>
</evidence>
<gene>
    <name evidence="6" type="primary">pdhR_4</name>
    <name evidence="6" type="ORF">Pflav_087010</name>
</gene>
<evidence type="ECO:0000313" key="6">
    <source>
        <dbReference type="EMBL" id="BCB82291.1"/>
    </source>
</evidence>
<reference evidence="6 7" key="2">
    <citation type="submission" date="2020-03" db="EMBL/GenBank/DDBJ databases">
        <authorList>
            <person name="Ichikawa N."/>
            <person name="Kimura A."/>
            <person name="Kitahashi Y."/>
            <person name="Uohara A."/>
        </authorList>
    </citation>
    <scope>NUCLEOTIDE SEQUENCE [LARGE SCALE GENOMIC DNA]</scope>
    <source>
        <strain evidence="6 7">NBRC 107702</strain>
    </source>
</reference>
<dbReference type="Gene3D" id="1.10.10.10">
    <property type="entry name" value="Winged helix-like DNA-binding domain superfamily/Winged helix DNA-binding domain"/>
    <property type="match status" value="1"/>
</dbReference>
<dbReference type="PROSITE" id="PS50949">
    <property type="entry name" value="HTH_GNTR"/>
    <property type="match status" value="1"/>
</dbReference>
<evidence type="ECO:0000256" key="4">
    <source>
        <dbReference type="SAM" id="MobiDB-lite"/>
    </source>
</evidence>
<reference evidence="6 7" key="1">
    <citation type="submission" date="2020-03" db="EMBL/GenBank/DDBJ databases">
        <title>Whole genome shotgun sequence of Phytohabitans flavus NBRC 107702.</title>
        <authorList>
            <person name="Komaki H."/>
            <person name="Tamura T."/>
        </authorList>
    </citation>
    <scope>NUCLEOTIDE SEQUENCE [LARGE SCALE GENOMIC DNA]</scope>
    <source>
        <strain evidence="6 7">NBRC 107702</strain>
    </source>
</reference>
<accession>A0A6F8Y8K8</accession>
<dbReference type="PRINTS" id="PR00035">
    <property type="entry name" value="HTHGNTR"/>
</dbReference>
<protein>
    <submittedName>
        <fullName evidence="6">GntR family transcriptional regulator</fullName>
    </submittedName>
</protein>
<dbReference type="Pfam" id="PF07729">
    <property type="entry name" value="FCD"/>
    <property type="match status" value="1"/>
</dbReference>
<dbReference type="PANTHER" id="PTHR43537">
    <property type="entry name" value="TRANSCRIPTIONAL REGULATOR, GNTR FAMILY"/>
    <property type="match status" value="1"/>
</dbReference>
<evidence type="ECO:0000259" key="5">
    <source>
        <dbReference type="PROSITE" id="PS50949"/>
    </source>
</evidence>
<evidence type="ECO:0000256" key="1">
    <source>
        <dbReference type="ARBA" id="ARBA00023015"/>
    </source>
</evidence>
<feature type="domain" description="HTH gntR-type" evidence="5">
    <location>
        <begin position="28"/>
        <end position="98"/>
    </location>
</feature>
<organism evidence="6 7">
    <name type="scientific">Phytohabitans flavus</name>
    <dbReference type="NCBI Taxonomy" id="1076124"/>
    <lineage>
        <taxon>Bacteria</taxon>
        <taxon>Bacillati</taxon>
        <taxon>Actinomycetota</taxon>
        <taxon>Actinomycetes</taxon>
        <taxon>Micromonosporales</taxon>
        <taxon>Micromonosporaceae</taxon>
    </lineage>
</organism>
<dbReference type="AlphaFoldDB" id="A0A6F8Y8K8"/>
<dbReference type="InterPro" id="IPR011711">
    <property type="entry name" value="GntR_C"/>
</dbReference>
<dbReference type="SMART" id="SM00895">
    <property type="entry name" value="FCD"/>
    <property type="match status" value="1"/>
</dbReference>
<feature type="region of interest" description="Disordered" evidence="4">
    <location>
        <begin position="1"/>
        <end position="21"/>
    </location>
</feature>
<dbReference type="InterPro" id="IPR008920">
    <property type="entry name" value="TF_FadR/GntR_C"/>
</dbReference>
<evidence type="ECO:0000256" key="3">
    <source>
        <dbReference type="ARBA" id="ARBA00023163"/>
    </source>
</evidence>
<dbReference type="InterPro" id="IPR000524">
    <property type="entry name" value="Tscrpt_reg_HTH_GntR"/>
</dbReference>
<keyword evidence="3" id="KW-0804">Transcription</keyword>
<dbReference type="SMART" id="SM00345">
    <property type="entry name" value="HTH_GNTR"/>
    <property type="match status" value="1"/>
</dbReference>
<proteinExistence type="predicted"/>
<dbReference type="SUPFAM" id="SSF46785">
    <property type="entry name" value="Winged helix' DNA-binding domain"/>
    <property type="match status" value="1"/>
</dbReference>
<dbReference type="InterPro" id="IPR036388">
    <property type="entry name" value="WH-like_DNA-bd_sf"/>
</dbReference>
<dbReference type="GO" id="GO:0003677">
    <property type="term" value="F:DNA binding"/>
    <property type="evidence" value="ECO:0007669"/>
    <property type="project" value="UniProtKB-KW"/>
</dbReference>
<dbReference type="KEGG" id="pfla:Pflav_087010"/>